<dbReference type="PROSITE" id="PS00196">
    <property type="entry name" value="COPPER_BLUE"/>
    <property type="match status" value="1"/>
</dbReference>
<evidence type="ECO:0000313" key="13">
    <source>
        <dbReference type="Proteomes" id="UP000054396"/>
    </source>
</evidence>
<evidence type="ECO:0000256" key="5">
    <source>
        <dbReference type="ARBA" id="ARBA00022764"/>
    </source>
</evidence>
<evidence type="ECO:0000256" key="6">
    <source>
        <dbReference type="ARBA" id="ARBA00022982"/>
    </source>
</evidence>
<accession>A0A0W7WI79</accession>
<organism evidence="12 13">
    <name type="scientific">Pseudoponticoccus marisrubri</name>
    <dbReference type="NCBI Taxonomy" id="1685382"/>
    <lineage>
        <taxon>Bacteria</taxon>
        <taxon>Pseudomonadati</taxon>
        <taxon>Pseudomonadota</taxon>
        <taxon>Alphaproteobacteria</taxon>
        <taxon>Rhodobacterales</taxon>
        <taxon>Roseobacteraceae</taxon>
        <taxon>Pseudoponticoccus</taxon>
    </lineage>
</organism>
<comment type="subcellular location">
    <subcellularLocation>
        <location evidence="1">Periplasm</location>
    </subcellularLocation>
</comment>
<protein>
    <recommendedName>
        <fullName evidence="2 8">Pseudoazurin</fullName>
    </recommendedName>
</protein>
<dbReference type="SUPFAM" id="SSF49503">
    <property type="entry name" value="Cupredoxins"/>
    <property type="match status" value="1"/>
</dbReference>
<dbReference type="GO" id="GO:0009055">
    <property type="term" value="F:electron transfer activity"/>
    <property type="evidence" value="ECO:0007669"/>
    <property type="project" value="InterPro"/>
</dbReference>
<name>A0A0W7WI79_9RHOB</name>
<evidence type="ECO:0000256" key="8">
    <source>
        <dbReference type="NCBIfam" id="TIGR02375"/>
    </source>
</evidence>
<evidence type="ECO:0000256" key="7">
    <source>
        <dbReference type="ARBA" id="ARBA00023008"/>
    </source>
</evidence>
<feature type="binding site" evidence="9">
    <location>
        <position position="106"/>
    </location>
    <ligand>
        <name>Cu cation</name>
        <dbReference type="ChEBI" id="CHEBI:23378"/>
    </ligand>
</feature>
<keyword evidence="7 9" id="KW-0186">Copper</keyword>
<dbReference type="InterPro" id="IPR002386">
    <property type="entry name" value="Amicyanin/Pseudoazurin"/>
</dbReference>
<dbReference type="AlphaFoldDB" id="A0A0W7WI79"/>
<reference evidence="12 13" key="1">
    <citation type="submission" date="2015-12" db="EMBL/GenBank/DDBJ databases">
        <authorList>
            <person name="Shamseldin A."/>
            <person name="Moawad H."/>
            <person name="Abd El-Rahim W.M."/>
            <person name="Sadowsky M.J."/>
        </authorList>
    </citation>
    <scope>NUCLEOTIDE SEQUENCE [LARGE SCALE GENOMIC DNA]</scope>
    <source>
        <strain evidence="12 13">SJ5A-1</strain>
    </source>
</reference>
<comment type="cofactor">
    <cofactor evidence="9">
        <name>Cu cation</name>
        <dbReference type="ChEBI" id="CHEBI:23378"/>
    </cofactor>
    <text evidence="9">Binds 1 copper ion per subunit.</text>
</comment>
<evidence type="ECO:0000313" key="12">
    <source>
        <dbReference type="EMBL" id="KUF10325.1"/>
    </source>
</evidence>
<dbReference type="Proteomes" id="UP000054396">
    <property type="component" value="Unassembled WGS sequence"/>
</dbReference>
<keyword evidence="4 9" id="KW-0479">Metal-binding</keyword>
<dbReference type="InterPro" id="IPR028871">
    <property type="entry name" value="BlueCu_1_BS"/>
</dbReference>
<feature type="binding site" evidence="9">
    <location>
        <position position="60"/>
    </location>
    <ligand>
        <name>Cu cation</name>
        <dbReference type="ChEBI" id="CHEBI:23378"/>
    </ligand>
</feature>
<dbReference type="RefSeq" id="WP_058862643.1">
    <property type="nucleotide sequence ID" value="NZ_LPXO01000007.1"/>
</dbReference>
<dbReference type="CDD" id="cd04218">
    <property type="entry name" value="Pseudoazurin"/>
    <property type="match status" value="1"/>
</dbReference>
<feature type="binding site" evidence="9">
    <location>
        <position position="98"/>
    </location>
    <ligand>
        <name>Cu cation</name>
        <dbReference type="ChEBI" id="CHEBI:23378"/>
    </ligand>
</feature>
<evidence type="ECO:0000256" key="4">
    <source>
        <dbReference type="ARBA" id="ARBA00022723"/>
    </source>
</evidence>
<feature type="binding site" evidence="9">
    <location>
        <position position="101"/>
    </location>
    <ligand>
        <name>Cu cation</name>
        <dbReference type="ChEBI" id="CHEBI:23378"/>
    </ligand>
</feature>
<evidence type="ECO:0000259" key="11">
    <source>
        <dbReference type="Pfam" id="PF00127"/>
    </source>
</evidence>
<feature type="chain" id="PRO_5006936335" description="Pseudoazurin" evidence="10">
    <location>
        <begin position="21"/>
        <end position="142"/>
    </location>
</feature>
<dbReference type="PRINTS" id="PR00155">
    <property type="entry name" value="AMICYANIN"/>
</dbReference>
<dbReference type="GO" id="GO:0042597">
    <property type="term" value="C:periplasmic space"/>
    <property type="evidence" value="ECO:0007669"/>
    <property type="project" value="UniProtKB-SubCell"/>
</dbReference>
<dbReference type="Gene3D" id="2.60.40.420">
    <property type="entry name" value="Cupredoxins - blue copper proteins"/>
    <property type="match status" value="1"/>
</dbReference>
<dbReference type="InterPro" id="IPR008972">
    <property type="entry name" value="Cupredoxin"/>
</dbReference>
<keyword evidence="10" id="KW-0732">Signal</keyword>
<keyword evidence="3" id="KW-0813">Transport</keyword>
<gene>
    <name evidence="12" type="ORF">AVJ23_13040</name>
</gene>
<dbReference type="OrthoDB" id="7510199at2"/>
<keyword evidence="6" id="KW-0249">Electron transport</keyword>
<keyword evidence="13" id="KW-1185">Reference proteome</keyword>
<evidence type="ECO:0000256" key="2">
    <source>
        <dbReference type="ARBA" id="ARBA00016984"/>
    </source>
</evidence>
<dbReference type="InterPro" id="IPR012745">
    <property type="entry name" value="Pseudoazurin"/>
</dbReference>
<dbReference type="Pfam" id="PF00127">
    <property type="entry name" value="Copper-bind"/>
    <property type="match status" value="1"/>
</dbReference>
<dbReference type="PRINTS" id="PR00156">
    <property type="entry name" value="COPPERBLUE"/>
</dbReference>
<evidence type="ECO:0000256" key="1">
    <source>
        <dbReference type="ARBA" id="ARBA00004418"/>
    </source>
</evidence>
<dbReference type="GO" id="GO:0005507">
    <property type="term" value="F:copper ion binding"/>
    <property type="evidence" value="ECO:0007669"/>
    <property type="project" value="UniProtKB-UniRule"/>
</dbReference>
<sequence>MFARPILTACLCLAAGMVPAETFEIRMLNRGDAGVMVYEPAFVRAAPGDTVRFVPTDSGHNAESIDGMLPEGVEAFRSRFNDPFELTVTEEGLYGVKCTPHYGMGMVALIQVGAPVNLDTAAEVTHRGKAKSRMAELIGMVD</sequence>
<evidence type="ECO:0000256" key="9">
    <source>
        <dbReference type="PIRSR" id="PIRSR602386-1"/>
    </source>
</evidence>
<evidence type="ECO:0000256" key="10">
    <source>
        <dbReference type="SAM" id="SignalP"/>
    </source>
</evidence>
<keyword evidence="5" id="KW-0574">Periplasm</keyword>
<dbReference type="NCBIfam" id="TIGR02375">
    <property type="entry name" value="pseudoazurin"/>
    <property type="match status" value="1"/>
</dbReference>
<dbReference type="InterPro" id="IPR001235">
    <property type="entry name" value="Copper_blue_Plastocyanin"/>
</dbReference>
<feature type="signal peptide" evidence="10">
    <location>
        <begin position="1"/>
        <end position="20"/>
    </location>
</feature>
<evidence type="ECO:0000256" key="3">
    <source>
        <dbReference type="ARBA" id="ARBA00022448"/>
    </source>
</evidence>
<proteinExistence type="predicted"/>
<comment type="caution">
    <text evidence="12">The sequence shown here is derived from an EMBL/GenBank/DDBJ whole genome shotgun (WGS) entry which is preliminary data.</text>
</comment>
<dbReference type="STRING" id="1685382.AVJ23_13040"/>
<feature type="domain" description="Blue (type 1) copper" evidence="11">
    <location>
        <begin position="27"/>
        <end position="112"/>
    </location>
</feature>
<dbReference type="EMBL" id="LPXO01000007">
    <property type="protein sequence ID" value="KUF10325.1"/>
    <property type="molecule type" value="Genomic_DNA"/>
</dbReference>
<dbReference type="InterPro" id="IPR000923">
    <property type="entry name" value="BlueCu_1"/>
</dbReference>